<keyword evidence="3" id="KW-0378">Hydrolase</keyword>
<reference evidence="6" key="1">
    <citation type="journal article" date="2015" name="PLoS Genet.">
        <title>Genome Sequence and Transcriptome Analyses of Chrysochromulina tobin: Metabolic Tools for Enhanced Algal Fitness in the Prominent Order Prymnesiales (Haptophyceae).</title>
        <authorList>
            <person name="Hovde B.T."/>
            <person name="Deodato C.R."/>
            <person name="Hunsperger H.M."/>
            <person name="Ryken S.A."/>
            <person name="Yost W."/>
            <person name="Jha R.K."/>
            <person name="Patterson J."/>
            <person name="Monnat R.J. Jr."/>
            <person name="Barlow S.B."/>
            <person name="Starkenburg S.R."/>
            <person name="Cattolico R.A."/>
        </authorList>
    </citation>
    <scope>NUCLEOTIDE SEQUENCE</scope>
    <source>
        <strain evidence="6">CCMP291</strain>
    </source>
</reference>
<dbReference type="PRINTS" id="PR00834">
    <property type="entry name" value="PROTEASES2C"/>
</dbReference>
<dbReference type="Gene3D" id="2.30.42.10">
    <property type="match status" value="1"/>
</dbReference>
<dbReference type="Pfam" id="PF13365">
    <property type="entry name" value="Trypsin_2"/>
    <property type="match status" value="1"/>
</dbReference>
<comment type="caution">
    <text evidence="5">The sequence shown here is derived from an EMBL/GenBank/DDBJ whole genome shotgun (WGS) entry which is preliminary data.</text>
</comment>
<dbReference type="GO" id="GO:0004252">
    <property type="term" value="F:serine-type endopeptidase activity"/>
    <property type="evidence" value="ECO:0007669"/>
    <property type="project" value="InterPro"/>
</dbReference>
<dbReference type="FunFam" id="2.40.10.10:FF:000012">
    <property type="entry name" value="protease Do-like 9"/>
    <property type="match status" value="1"/>
</dbReference>
<dbReference type="SUPFAM" id="SSF50494">
    <property type="entry name" value="Trypsin-like serine proteases"/>
    <property type="match status" value="1"/>
</dbReference>
<name>A0A0M0JYC7_9EUKA</name>
<evidence type="ECO:0000256" key="2">
    <source>
        <dbReference type="ARBA" id="ARBA00022670"/>
    </source>
</evidence>
<dbReference type="SUPFAM" id="SSF50156">
    <property type="entry name" value="PDZ domain-like"/>
    <property type="match status" value="1"/>
</dbReference>
<keyword evidence="2 5" id="KW-0645">Protease</keyword>
<dbReference type="AlphaFoldDB" id="A0A0M0JYC7"/>
<evidence type="ECO:0000313" key="6">
    <source>
        <dbReference type="Proteomes" id="UP000037460"/>
    </source>
</evidence>
<dbReference type="InterPro" id="IPR001940">
    <property type="entry name" value="Peptidase_S1C"/>
</dbReference>
<dbReference type="Gene3D" id="2.40.10.120">
    <property type="match status" value="1"/>
</dbReference>
<dbReference type="PANTHER" id="PTHR45980:SF9">
    <property type="entry name" value="PROTEASE DO-LIKE 10, MITOCHONDRIAL-RELATED"/>
    <property type="match status" value="1"/>
</dbReference>
<proteinExistence type="inferred from homology"/>
<dbReference type="InterPro" id="IPR009003">
    <property type="entry name" value="Peptidase_S1_PA"/>
</dbReference>
<protein>
    <submittedName>
        <fullName evidence="5">Protease do-like 9-like protein</fullName>
    </submittedName>
</protein>
<dbReference type="InterPro" id="IPR036034">
    <property type="entry name" value="PDZ_sf"/>
</dbReference>
<dbReference type="OrthoDB" id="4217619at2759"/>
<evidence type="ECO:0000256" key="3">
    <source>
        <dbReference type="ARBA" id="ARBA00022801"/>
    </source>
</evidence>
<keyword evidence="6" id="KW-1185">Reference proteome</keyword>
<evidence type="ECO:0000256" key="4">
    <source>
        <dbReference type="ARBA" id="ARBA00022825"/>
    </source>
</evidence>
<dbReference type="EMBL" id="JWZX01001986">
    <property type="protein sequence ID" value="KOO31569.1"/>
    <property type="molecule type" value="Genomic_DNA"/>
</dbReference>
<dbReference type="Proteomes" id="UP000037460">
    <property type="component" value="Unassembled WGS sequence"/>
</dbReference>
<sequence length="335" mass="35668">MTNAHVVADSTFVEVRKSGDARKYAATRIKVSHECDLATLAVDDDRFWTGVTPLTFGSVPSLQDEVSVVGYPEGGEGVSVTVGVVSRIEIQRYAHSGANLLAIQIDAAINPGNSGGPALDDNGAVIGVAFQNQQDSQNIGYMIPVPTISHFLDDTVPADAADAVAAAAAPAGANGSLMTPPVSSSMTPTERCEGFCSLGIYWQALENEQLRAYYKLDDAAHTGVLVRGVAPLAAASDYLQRDDVLLALEGNPIANDGSFAVGAQERLSFQHLIHVRFPRETVSLRVLRAGQALELAVPVQPLRRLVPATVYDMPQPYFVYGGFAFVGLSEPYLHE</sequence>
<accession>A0A0M0JYC7</accession>
<dbReference type="PANTHER" id="PTHR45980">
    <property type="match status" value="1"/>
</dbReference>
<gene>
    <name evidence="5" type="ORF">Ctob_005991</name>
</gene>
<organism evidence="5 6">
    <name type="scientific">Chrysochromulina tobinii</name>
    <dbReference type="NCBI Taxonomy" id="1460289"/>
    <lineage>
        <taxon>Eukaryota</taxon>
        <taxon>Haptista</taxon>
        <taxon>Haptophyta</taxon>
        <taxon>Prymnesiophyceae</taxon>
        <taxon>Prymnesiales</taxon>
        <taxon>Chrysochromulinaceae</taxon>
        <taxon>Chrysochromulina</taxon>
    </lineage>
</organism>
<evidence type="ECO:0000313" key="5">
    <source>
        <dbReference type="EMBL" id="KOO31569.1"/>
    </source>
</evidence>
<dbReference type="GO" id="GO:0006508">
    <property type="term" value="P:proteolysis"/>
    <property type="evidence" value="ECO:0007669"/>
    <property type="project" value="UniProtKB-KW"/>
</dbReference>
<comment type="similarity">
    <text evidence="1">Belongs to the peptidase S1C family.</text>
</comment>
<keyword evidence="4" id="KW-0720">Serine protease</keyword>
<evidence type="ECO:0000256" key="1">
    <source>
        <dbReference type="ARBA" id="ARBA00010541"/>
    </source>
</evidence>